<feature type="chain" id="PRO_5014630336" evidence="1">
    <location>
        <begin position="18"/>
        <end position="93"/>
    </location>
</feature>
<feature type="signal peptide" evidence="1">
    <location>
        <begin position="1"/>
        <end position="17"/>
    </location>
</feature>
<protein>
    <submittedName>
        <fullName evidence="2">Putative secreted protein</fullName>
    </submittedName>
</protein>
<keyword evidence="1" id="KW-0732">Signal</keyword>
<dbReference type="EMBL" id="GGFL01008273">
    <property type="protein sequence ID" value="MBW72451.1"/>
    <property type="molecule type" value="Transcribed_RNA"/>
</dbReference>
<organism evidence="2">
    <name type="scientific">Anopheles darlingi</name>
    <name type="common">Mosquito</name>
    <dbReference type="NCBI Taxonomy" id="43151"/>
    <lineage>
        <taxon>Eukaryota</taxon>
        <taxon>Metazoa</taxon>
        <taxon>Ecdysozoa</taxon>
        <taxon>Arthropoda</taxon>
        <taxon>Hexapoda</taxon>
        <taxon>Insecta</taxon>
        <taxon>Pterygota</taxon>
        <taxon>Neoptera</taxon>
        <taxon>Endopterygota</taxon>
        <taxon>Diptera</taxon>
        <taxon>Nematocera</taxon>
        <taxon>Culicoidea</taxon>
        <taxon>Culicidae</taxon>
        <taxon>Anophelinae</taxon>
        <taxon>Anopheles</taxon>
    </lineage>
</organism>
<evidence type="ECO:0000313" key="2">
    <source>
        <dbReference type="EMBL" id="MBW72451.1"/>
    </source>
</evidence>
<name>A0A2M4D4M3_ANODA</name>
<dbReference type="AlphaFoldDB" id="A0A2M4D4M3"/>
<reference evidence="2" key="1">
    <citation type="submission" date="2018-01" db="EMBL/GenBank/DDBJ databases">
        <title>An insight into the sialome of Amazonian anophelines.</title>
        <authorList>
            <person name="Ribeiro J.M."/>
            <person name="Scarpassa V."/>
            <person name="Calvo E."/>
        </authorList>
    </citation>
    <scope>NUCLEOTIDE SEQUENCE</scope>
</reference>
<evidence type="ECO:0000256" key="1">
    <source>
        <dbReference type="SAM" id="SignalP"/>
    </source>
</evidence>
<sequence>MQSGLVLLVVVPVESGGQEIPAPSYWAMIDGSQPSRDPAFAAICCAESTKMTRRGTRRVVVLPGFPPVPAGPTGVVVEEWYREYRRAPAVVHV</sequence>
<accession>A0A2M4D4M3</accession>
<proteinExistence type="predicted"/>